<dbReference type="Proteomes" id="UP000198571">
    <property type="component" value="Unassembled WGS sequence"/>
</dbReference>
<name>A0A1H9RE47_9BACI</name>
<evidence type="ECO:0000313" key="1">
    <source>
        <dbReference type="EMBL" id="SER70982.1"/>
    </source>
</evidence>
<dbReference type="EMBL" id="FOGT01000003">
    <property type="protein sequence ID" value="SER70982.1"/>
    <property type="molecule type" value="Genomic_DNA"/>
</dbReference>
<dbReference type="RefSeq" id="WP_093047873.1">
    <property type="nucleotide sequence ID" value="NZ_FOGT01000003.1"/>
</dbReference>
<proteinExistence type="predicted"/>
<protein>
    <submittedName>
        <fullName evidence="1">Uncharacterized protein</fullName>
    </submittedName>
</protein>
<organism evidence="1 2">
    <name type="scientific">Salipaludibacillus aurantiacus</name>
    <dbReference type="NCBI Taxonomy" id="1601833"/>
    <lineage>
        <taxon>Bacteria</taxon>
        <taxon>Bacillati</taxon>
        <taxon>Bacillota</taxon>
        <taxon>Bacilli</taxon>
        <taxon>Bacillales</taxon>
        <taxon>Bacillaceae</taxon>
    </lineage>
</organism>
<keyword evidence="2" id="KW-1185">Reference proteome</keyword>
<accession>A0A1H9RE47</accession>
<reference evidence="2" key="1">
    <citation type="submission" date="2016-10" db="EMBL/GenBank/DDBJ databases">
        <authorList>
            <person name="Varghese N."/>
            <person name="Submissions S."/>
        </authorList>
    </citation>
    <scope>NUCLEOTIDE SEQUENCE [LARGE SCALE GENOMIC DNA]</scope>
    <source>
        <strain evidence="2">S9</strain>
    </source>
</reference>
<gene>
    <name evidence="1" type="ORF">SAMN05518684_103106</name>
</gene>
<dbReference type="OrthoDB" id="2971722at2"/>
<sequence>MSQIFLRGVILSAVLMFGFILGVIYSDQETDLTADRFNVIKTEENPEPEEGEEKLKFKVKETPSNIIEMEESEGLVVYHNNSHEEIQDLLDEPLPLYVEKSDTDYLKREPSPLFSELGIKTAEAFEQAFSKMFSLID</sequence>
<dbReference type="AlphaFoldDB" id="A0A1H9RE47"/>
<dbReference type="STRING" id="1601833.SAMN05518684_103106"/>
<evidence type="ECO:0000313" key="2">
    <source>
        <dbReference type="Proteomes" id="UP000198571"/>
    </source>
</evidence>